<comment type="caution">
    <text evidence="1">The sequence shown here is derived from an EMBL/GenBank/DDBJ whole genome shotgun (WGS) entry which is preliminary data.</text>
</comment>
<protein>
    <submittedName>
        <fullName evidence="1">Uncharacterized protein</fullName>
    </submittedName>
</protein>
<accession>A0ABN9YDW2</accession>
<dbReference type="EMBL" id="CAUYUJ010022503">
    <property type="protein sequence ID" value="CAK0911000.1"/>
    <property type="molecule type" value="Genomic_DNA"/>
</dbReference>
<evidence type="ECO:0000313" key="1">
    <source>
        <dbReference type="EMBL" id="CAK0911000.1"/>
    </source>
</evidence>
<evidence type="ECO:0000313" key="2">
    <source>
        <dbReference type="Proteomes" id="UP001189429"/>
    </source>
</evidence>
<sequence>MALALAQAEQQRRLAAEALADSMGICTEAPAAKEGFFELNFDETCFLNVDSIEGITEEEAKELRLIEKELRAVKEQVEVKGSDVQRSASAASAAGAPADGDLQAEAARISEAGAKAAEKAARDGGLGPLAGTAVATMGLVHAWTPQPSSLCQALKGLLLRRLDCSQSWIRLSWQVRRAVLCGRPRHITINLIQCMASGQLYEYGIGFYSFSRTGC</sequence>
<proteinExistence type="predicted"/>
<keyword evidence="2" id="KW-1185">Reference proteome</keyword>
<gene>
    <name evidence="1" type="ORF">PCOR1329_LOCUS85008</name>
</gene>
<name>A0ABN9YDW2_9DINO</name>
<dbReference type="Proteomes" id="UP001189429">
    <property type="component" value="Unassembled WGS sequence"/>
</dbReference>
<reference evidence="1" key="1">
    <citation type="submission" date="2023-10" db="EMBL/GenBank/DDBJ databases">
        <authorList>
            <person name="Chen Y."/>
            <person name="Shah S."/>
            <person name="Dougan E. K."/>
            <person name="Thang M."/>
            <person name="Chan C."/>
        </authorList>
    </citation>
    <scope>NUCLEOTIDE SEQUENCE [LARGE SCALE GENOMIC DNA]</scope>
</reference>
<feature type="non-terminal residue" evidence="1">
    <location>
        <position position="215"/>
    </location>
</feature>
<organism evidence="1 2">
    <name type="scientific">Prorocentrum cordatum</name>
    <dbReference type="NCBI Taxonomy" id="2364126"/>
    <lineage>
        <taxon>Eukaryota</taxon>
        <taxon>Sar</taxon>
        <taxon>Alveolata</taxon>
        <taxon>Dinophyceae</taxon>
        <taxon>Prorocentrales</taxon>
        <taxon>Prorocentraceae</taxon>
        <taxon>Prorocentrum</taxon>
    </lineage>
</organism>